<feature type="non-terminal residue" evidence="2">
    <location>
        <position position="197"/>
    </location>
</feature>
<keyword evidence="3" id="KW-1185">Reference proteome</keyword>
<gene>
    <name evidence="2" type="ORF">BpHYR1_023306</name>
</gene>
<evidence type="ECO:0000313" key="2">
    <source>
        <dbReference type="EMBL" id="RMZ93768.1"/>
    </source>
</evidence>
<comment type="caution">
    <text evidence="2">The sequence shown here is derived from an EMBL/GenBank/DDBJ whole genome shotgun (WGS) entry which is preliminary data.</text>
</comment>
<sequence>MDKNQTIRNLDVDTSFLSLSLNERLYLSDTGFYSKSGFNILRPQAQRVESGLYQDLKSNLNHSFKYSQSNSLQQIDQTKYQVLNGPESQKRGSEDFDLVRSKLEVVQSSVSCLRNEVASLQETVKNSDKNEQIYSLVETKLTQLSLKNEKLENILLKLPLDIETIIKKTVNDAIIFLERSIDQKMGEQVRHIGIKTK</sequence>
<proteinExistence type="predicted"/>
<evidence type="ECO:0000256" key="1">
    <source>
        <dbReference type="SAM" id="Coils"/>
    </source>
</evidence>
<organism evidence="2 3">
    <name type="scientific">Brachionus plicatilis</name>
    <name type="common">Marine rotifer</name>
    <name type="synonym">Brachionus muelleri</name>
    <dbReference type="NCBI Taxonomy" id="10195"/>
    <lineage>
        <taxon>Eukaryota</taxon>
        <taxon>Metazoa</taxon>
        <taxon>Spiralia</taxon>
        <taxon>Gnathifera</taxon>
        <taxon>Rotifera</taxon>
        <taxon>Eurotatoria</taxon>
        <taxon>Monogononta</taxon>
        <taxon>Pseudotrocha</taxon>
        <taxon>Ploima</taxon>
        <taxon>Brachionidae</taxon>
        <taxon>Brachionus</taxon>
    </lineage>
</organism>
<dbReference type="EMBL" id="REGN01013567">
    <property type="protein sequence ID" value="RMZ93768.1"/>
    <property type="molecule type" value="Genomic_DNA"/>
</dbReference>
<protein>
    <submittedName>
        <fullName evidence="2">Uncharacterized protein</fullName>
    </submittedName>
</protein>
<keyword evidence="1" id="KW-0175">Coiled coil</keyword>
<evidence type="ECO:0000313" key="3">
    <source>
        <dbReference type="Proteomes" id="UP000276133"/>
    </source>
</evidence>
<dbReference type="Proteomes" id="UP000276133">
    <property type="component" value="Unassembled WGS sequence"/>
</dbReference>
<dbReference type="OrthoDB" id="10224309at2759"/>
<accession>A0A3M7P3X5</accession>
<reference evidence="2 3" key="1">
    <citation type="journal article" date="2018" name="Sci. Rep.">
        <title>Genomic signatures of local adaptation to the degree of environmental predictability in rotifers.</title>
        <authorList>
            <person name="Franch-Gras L."/>
            <person name="Hahn C."/>
            <person name="Garcia-Roger E.M."/>
            <person name="Carmona M.J."/>
            <person name="Serra M."/>
            <person name="Gomez A."/>
        </authorList>
    </citation>
    <scope>NUCLEOTIDE SEQUENCE [LARGE SCALE GENOMIC DNA]</scope>
    <source>
        <strain evidence="2">HYR1</strain>
    </source>
</reference>
<name>A0A3M7P3X5_BRAPC</name>
<feature type="coiled-coil region" evidence="1">
    <location>
        <begin position="103"/>
        <end position="130"/>
    </location>
</feature>
<dbReference type="AlphaFoldDB" id="A0A3M7P3X5"/>